<evidence type="ECO:0000313" key="1">
    <source>
        <dbReference type="EMBL" id="DAD93685.1"/>
    </source>
</evidence>
<organism evidence="1">
    <name type="scientific">Siphoviridae sp. ctLmu1</name>
    <dbReference type="NCBI Taxonomy" id="2826253"/>
    <lineage>
        <taxon>Viruses</taxon>
        <taxon>Duplodnaviria</taxon>
        <taxon>Heunggongvirae</taxon>
        <taxon>Uroviricota</taxon>
        <taxon>Caudoviricetes</taxon>
    </lineage>
</organism>
<sequence length="48" mass="5582">MRVRQKKKPTNVPCRILHSAPVGQLFSIMRFFSYISCGLVHDCRFSLL</sequence>
<proteinExistence type="predicted"/>
<accession>A0A8S5NFS0</accession>
<name>A0A8S5NFS0_9CAUD</name>
<protein>
    <submittedName>
        <fullName evidence="1">Uncharacterized protein</fullName>
    </submittedName>
</protein>
<reference evidence="1" key="1">
    <citation type="journal article" date="2021" name="Proc. Natl. Acad. Sci. U.S.A.">
        <title>A Catalog of Tens of Thousands of Viruses from Human Metagenomes Reveals Hidden Associations with Chronic Diseases.</title>
        <authorList>
            <person name="Tisza M.J."/>
            <person name="Buck C.B."/>
        </authorList>
    </citation>
    <scope>NUCLEOTIDE SEQUENCE</scope>
    <source>
        <strain evidence="1">CtLmu1</strain>
    </source>
</reference>
<dbReference type="EMBL" id="BK015164">
    <property type="protein sequence ID" value="DAD93685.1"/>
    <property type="molecule type" value="Genomic_DNA"/>
</dbReference>